<organism evidence="2 3">
    <name type="scientific">Sphaerospermopsis reniformis</name>
    <dbReference type="NCBI Taxonomy" id="531300"/>
    <lineage>
        <taxon>Bacteria</taxon>
        <taxon>Bacillati</taxon>
        <taxon>Cyanobacteriota</taxon>
        <taxon>Cyanophyceae</taxon>
        <taxon>Nostocales</taxon>
        <taxon>Aphanizomenonaceae</taxon>
        <taxon>Sphaerospermopsis</taxon>
    </lineage>
</organism>
<evidence type="ECO:0008006" key="4">
    <source>
        <dbReference type="Google" id="ProtNLM"/>
    </source>
</evidence>
<comment type="caution">
    <text evidence="2">The sequence shown here is derived from an EMBL/GenBank/DDBJ whole genome shotgun (WGS) entry which is preliminary data.</text>
</comment>
<evidence type="ECO:0000313" key="3">
    <source>
        <dbReference type="Proteomes" id="UP000300142"/>
    </source>
</evidence>
<proteinExistence type="predicted"/>
<protein>
    <recommendedName>
        <fullName evidence="4">DUF3040 domain-containing protein</fullName>
    </recommendedName>
</protein>
<dbReference type="AlphaFoldDB" id="A0A479ZXT2"/>
<keyword evidence="1" id="KW-0472">Membrane</keyword>
<dbReference type="RefSeq" id="WP_137667646.1">
    <property type="nucleotide sequence ID" value="NZ_BJCE01000078.1"/>
</dbReference>
<keyword evidence="1" id="KW-1133">Transmembrane helix</keyword>
<dbReference type="Proteomes" id="UP000300142">
    <property type="component" value="Unassembled WGS sequence"/>
</dbReference>
<gene>
    <name evidence="2" type="ORF">SR1949_25760</name>
</gene>
<feature type="transmembrane region" description="Helical" evidence="1">
    <location>
        <begin position="74"/>
        <end position="93"/>
    </location>
</feature>
<keyword evidence="1" id="KW-0812">Transmembrane</keyword>
<sequence length="101" mass="11512">MTSQDEHNRKLQRRVDKRLQEIDNLINSHEAPFYPTQKYQPENSQKPAKKTVIFAAKLLGLGVAAVVVVQISLFLARIAVIAALAFFVYKLFLESKLPKMK</sequence>
<evidence type="ECO:0000256" key="1">
    <source>
        <dbReference type="SAM" id="Phobius"/>
    </source>
</evidence>
<accession>A0A479ZXT2</accession>
<keyword evidence="3" id="KW-1185">Reference proteome</keyword>
<evidence type="ECO:0000313" key="2">
    <source>
        <dbReference type="EMBL" id="GCL37465.1"/>
    </source>
</evidence>
<dbReference type="EMBL" id="BJCE01000078">
    <property type="protein sequence ID" value="GCL37465.1"/>
    <property type="molecule type" value="Genomic_DNA"/>
</dbReference>
<reference evidence="3" key="1">
    <citation type="submission" date="2019-02" db="EMBL/GenBank/DDBJ databases">
        <title>Draft genome sequence of Sphaerospermopsis reniformis NIES-1949.</title>
        <authorList>
            <person name="Yamaguchi H."/>
            <person name="Suzuki S."/>
            <person name="Kawachi M."/>
        </authorList>
    </citation>
    <scope>NUCLEOTIDE SEQUENCE [LARGE SCALE GENOMIC DNA]</scope>
    <source>
        <strain evidence="3">NIES-1949</strain>
    </source>
</reference>
<name>A0A479ZXT2_9CYAN</name>
<feature type="transmembrane region" description="Helical" evidence="1">
    <location>
        <begin position="51"/>
        <end position="68"/>
    </location>
</feature>